<dbReference type="GO" id="GO:0016818">
    <property type="term" value="F:hydrolase activity, acting on acid anhydrides, in phosphorus-containing anhydrides"/>
    <property type="evidence" value="ECO:0007669"/>
    <property type="project" value="InterPro"/>
</dbReference>
<dbReference type="SMART" id="SM00487">
    <property type="entry name" value="DEXDc"/>
    <property type="match status" value="1"/>
</dbReference>
<keyword evidence="5" id="KW-0378">Hydrolase</keyword>
<keyword evidence="8" id="KW-0539">Nucleus</keyword>
<dbReference type="EMBL" id="SWFS01000346">
    <property type="protein sequence ID" value="KAA8909222.1"/>
    <property type="molecule type" value="Genomic_DNA"/>
</dbReference>
<dbReference type="PANTHER" id="PTHR45626">
    <property type="entry name" value="TRANSCRIPTION TERMINATION FACTOR 2-RELATED"/>
    <property type="match status" value="1"/>
</dbReference>
<gene>
    <name evidence="11" type="ORF">TRICI_004593</name>
</gene>
<evidence type="ECO:0000313" key="11">
    <source>
        <dbReference type="EMBL" id="KAA8909222.1"/>
    </source>
</evidence>
<accession>A0A642V1X9</accession>
<evidence type="ECO:0000256" key="7">
    <source>
        <dbReference type="ARBA" id="ARBA00022840"/>
    </source>
</evidence>
<reference evidence="11" key="1">
    <citation type="journal article" date="2019" name="G3 (Bethesda)">
        <title>Genome Assemblies of Two Rare Opportunistic Yeast Pathogens: Diutina rugosa (syn. Candida rugosa) and Trichomonascus ciferrii (syn. Candida ciferrii).</title>
        <authorList>
            <person name="Mixao V."/>
            <person name="Saus E."/>
            <person name="Hansen A.P."/>
            <person name="Lass-Florl C."/>
            <person name="Gabaldon T."/>
        </authorList>
    </citation>
    <scope>NUCLEOTIDE SEQUENCE</scope>
    <source>
        <strain evidence="11">CBS 4856</strain>
    </source>
</reference>
<dbReference type="Proteomes" id="UP000761534">
    <property type="component" value="Unassembled WGS sequence"/>
</dbReference>
<dbReference type="GO" id="GO:0005634">
    <property type="term" value="C:nucleus"/>
    <property type="evidence" value="ECO:0007669"/>
    <property type="project" value="UniProtKB-SubCell"/>
</dbReference>
<dbReference type="PROSITE" id="PS51192">
    <property type="entry name" value="HELICASE_ATP_BIND_1"/>
    <property type="match status" value="1"/>
</dbReference>
<dbReference type="GO" id="GO:0006281">
    <property type="term" value="P:DNA repair"/>
    <property type="evidence" value="ECO:0007669"/>
    <property type="project" value="TreeGrafter"/>
</dbReference>
<dbReference type="AlphaFoldDB" id="A0A642V1X9"/>
<evidence type="ECO:0000256" key="2">
    <source>
        <dbReference type="ARBA" id="ARBA00013412"/>
    </source>
</evidence>
<keyword evidence="3" id="KW-0479">Metal-binding</keyword>
<feature type="domain" description="Helicase ATP-binding" evidence="10">
    <location>
        <begin position="438"/>
        <end position="650"/>
    </location>
</feature>
<evidence type="ECO:0000256" key="4">
    <source>
        <dbReference type="ARBA" id="ARBA00022741"/>
    </source>
</evidence>
<dbReference type="Pfam" id="PF08797">
    <property type="entry name" value="HIRAN"/>
    <property type="match status" value="1"/>
</dbReference>
<organism evidence="11 12">
    <name type="scientific">Trichomonascus ciferrii</name>
    <dbReference type="NCBI Taxonomy" id="44093"/>
    <lineage>
        <taxon>Eukaryota</taxon>
        <taxon>Fungi</taxon>
        <taxon>Dikarya</taxon>
        <taxon>Ascomycota</taxon>
        <taxon>Saccharomycotina</taxon>
        <taxon>Dipodascomycetes</taxon>
        <taxon>Dipodascales</taxon>
        <taxon>Trichomonascaceae</taxon>
        <taxon>Trichomonascus</taxon>
        <taxon>Trichomonascus ciferrii complex</taxon>
    </lineage>
</organism>
<dbReference type="SMART" id="SM00910">
    <property type="entry name" value="HIRAN"/>
    <property type="match status" value="1"/>
</dbReference>
<dbReference type="Pfam" id="PF24975">
    <property type="entry name" value="UBA_Rad5"/>
    <property type="match status" value="1"/>
</dbReference>
<dbReference type="VEuPathDB" id="FungiDB:TRICI_004593"/>
<feature type="region of interest" description="Disordered" evidence="9">
    <location>
        <begin position="778"/>
        <end position="801"/>
    </location>
</feature>
<proteinExistence type="predicted"/>
<dbReference type="Pfam" id="PF00176">
    <property type="entry name" value="SNF2-rel_dom"/>
    <property type="match status" value="1"/>
</dbReference>
<keyword evidence="4" id="KW-0547">Nucleotide-binding</keyword>
<evidence type="ECO:0000256" key="8">
    <source>
        <dbReference type="ARBA" id="ARBA00023242"/>
    </source>
</evidence>
<comment type="subcellular location">
    <subcellularLocation>
        <location evidence="1">Nucleus</location>
    </subcellularLocation>
</comment>
<dbReference type="GO" id="GO:0008094">
    <property type="term" value="F:ATP-dependent activity, acting on DNA"/>
    <property type="evidence" value="ECO:0007669"/>
    <property type="project" value="TreeGrafter"/>
</dbReference>
<dbReference type="GO" id="GO:0003676">
    <property type="term" value="F:nucleic acid binding"/>
    <property type="evidence" value="ECO:0007669"/>
    <property type="project" value="InterPro"/>
</dbReference>
<dbReference type="SUPFAM" id="SSF52540">
    <property type="entry name" value="P-loop containing nucleoside triphosphate hydrolases"/>
    <property type="match status" value="2"/>
</dbReference>
<dbReference type="GO" id="GO:0005524">
    <property type="term" value="F:ATP binding"/>
    <property type="evidence" value="ECO:0007669"/>
    <property type="project" value="UniProtKB-KW"/>
</dbReference>
<sequence length="916" mass="104505">MTDYKAHYLDEREVKRVKFFHGEEVAEEVVEDGVEEARRVDSGEFGVQIRSVVGDIEGHEVEKLKERSNGDVENAVNLFFDGSFNREREMSEGENEVSCSQECQDLGLVRGWQKRYIGSFQAECLATRSGTSLLRYGEKLTVKRVHPSNKIRLKSRNAINSHHEDYVVRLANEQGSEIARLSEQDARFASVLIDCGLCYFAATGIFAEERVRIGDYMVVQVDCYMLRSAFFADVLPPSLNQTQQTSTKYFHDNSLETPDDKQMRLRQLGLANLFNKLDIQPKPVYGSSEALPTLETPDLVKATEAMGAPAPTEEQQEEEKSREFGQDELDALYKRAEPPDSYLEEVEPPADMFRLELRPYQKKGLNWMLQKETAEDEDKGHDRNEPMHPLWQAFSWPSQLEHMDEQVADKTDTSSISYEASNEFYVNLYSGELSLLFPRQQKSVLGGILADEMGLGKTISTMALVHSNKYRPNMPENKDDDLRKDFAKHTTLVVAPISLLAQWESEAYAASQDGSIRALIYYGGNTGSNLKQLLCGKPESQVPNIVITSYGTLLSEHNRLLDFMGKPHNRSAAKQDENWFDNTDLTFFGLYGVKFYRVVLDEAHTIRNRSSKTSKACYDLRARRRWVLTGTPIVNKLEDLYSIVKFLGVQPWNNFSFWRAFITAPFESKGYVQAMNVVQSVMEPLVLRRTKDMKQKDGTPLVQLPPKTVTIQRIKFSKDEHDLYQYVFARVKSSFKTRLKQGSLMSSYSAMLTQILRLRQVCCHPALVTSAALYKDNPRDLDDTATGKESDSDSDGTAGMFDLEDQDFRNLLDRFKTDQNAEDEKKLQSYGNEVMKQILEGAENECPICTTEPIPPEQQAVTECWHMSCLDCLIEHIEVSENHVILWVVIFFFFQKKKQKALFCFAEGHTLLETLG</sequence>
<evidence type="ECO:0000259" key="10">
    <source>
        <dbReference type="PROSITE" id="PS51192"/>
    </source>
</evidence>
<keyword evidence="6" id="KW-0862">Zinc</keyword>
<dbReference type="InterPro" id="IPR014001">
    <property type="entry name" value="Helicase_ATP-bd"/>
</dbReference>
<dbReference type="InterPro" id="IPR014905">
    <property type="entry name" value="HIRAN"/>
</dbReference>
<dbReference type="CDD" id="cd18008">
    <property type="entry name" value="DEXDc_SHPRH-like"/>
    <property type="match status" value="1"/>
</dbReference>
<dbReference type="InterPro" id="IPR038718">
    <property type="entry name" value="SNF2-like_sf"/>
</dbReference>
<dbReference type="PANTHER" id="PTHR45626:SF22">
    <property type="entry name" value="DNA REPAIR PROTEIN RAD5"/>
    <property type="match status" value="1"/>
</dbReference>
<keyword evidence="7" id="KW-0067">ATP-binding</keyword>
<evidence type="ECO:0000256" key="6">
    <source>
        <dbReference type="ARBA" id="ARBA00022833"/>
    </source>
</evidence>
<dbReference type="InterPro" id="IPR000330">
    <property type="entry name" value="SNF2_N"/>
</dbReference>
<dbReference type="InterPro" id="IPR050628">
    <property type="entry name" value="SNF2_RAD54_helicase_TF"/>
</dbReference>
<protein>
    <recommendedName>
        <fullName evidence="2">DNA repair protein RAD5</fullName>
    </recommendedName>
</protein>
<evidence type="ECO:0000256" key="5">
    <source>
        <dbReference type="ARBA" id="ARBA00022801"/>
    </source>
</evidence>
<keyword evidence="12" id="KW-1185">Reference proteome</keyword>
<dbReference type="GO" id="GO:0008270">
    <property type="term" value="F:zinc ion binding"/>
    <property type="evidence" value="ECO:0007669"/>
    <property type="project" value="InterPro"/>
</dbReference>
<dbReference type="OrthoDB" id="2801544at2759"/>
<dbReference type="Gene3D" id="3.40.50.10810">
    <property type="entry name" value="Tandem AAA-ATPase domain"/>
    <property type="match status" value="1"/>
</dbReference>
<name>A0A642V1X9_9ASCO</name>
<evidence type="ECO:0000256" key="3">
    <source>
        <dbReference type="ARBA" id="ARBA00022723"/>
    </source>
</evidence>
<evidence type="ECO:0000313" key="12">
    <source>
        <dbReference type="Proteomes" id="UP000761534"/>
    </source>
</evidence>
<comment type="caution">
    <text evidence="11">The sequence shown here is derived from an EMBL/GenBank/DDBJ whole genome shotgun (WGS) entry which is preliminary data.</text>
</comment>
<dbReference type="Gene3D" id="3.40.50.300">
    <property type="entry name" value="P-loop containing nucleotide triphosphate hydrolases"/>
    <property type="match status" value="1"/>
</dbReference>
<dbReference type="InterPro" id="IPR027417">
    <property type="entry name" value="P-loop_NTPase"/>
</dbReference>
<feature type="compositionally biased region" description="Basic and acidic residues" evidence="9">
    <location>
        <begin position="778"/>
        <end position="791"/>
    </location>
</feature>
<evidence type="ECO:0000256" key="9">
    <source>
        <dbReference type="SAM" id="MobiDB-lite"/>
    </source>
</evidence>
<evidence type="ECO:0000256" key="1">
    <source>
        <dbReference type="ARBA" id="ARBA00004123"/>
    </source>
</evidence>